<evidence type="ECO:0000256" key="1">
    <source>
        <dbReference type="SAM" id="SignalP"/>
    </source>
</evidence>
<reference evidence="2 3" key="1">
    <citation type="journal article" date="2017" name="Curr. Biol.">
        <title>The Evolution of Venom by Co-option of Single-Copy Genes.</title>
        <authorList>
            <person name="Martinson E.O."/>
            <person name="Mrinalini"/>
            <person name="Kelkar Y.D."/>
            <person name="Chang C.H."/>
            <person name="Werren J.H."/>
        </authorList>
    </citation>
    <scope>NUCLEOTIDE SEQUENCE [LARGE SCALE GENOMIC DNA]</scope>
    <source>
        <strain evidence="2 3">Alberta</strain>
        <tissue evidence="2">Whole body</tissue>
    </source>
</reference>
<protein>
    <submittedName>
        <fullName evidence="2">Uncharacterized protein</fullName>
    </submittedName>
</protein>
<dbReference type="EMBL" id="NNAY01004870">
    <property type="protein sequence ID" value="OXU17314.1"/>
    <property type="molecule type" value="Genomic_DNA"/>
</dbReference>
<feature type="chain" id="PRO_5013393954" evidence="1">
    <location>
        <begin position="25"/>
        <end position="135"/>
    </location>
</feature>
<evidence type="ECO:0000313" key="3">
    <source>
        <dbReference type="Proteomes" id="UP000215335"/>
    </source>
</evidence>
<sequence>MLEDPLMLCYLLFLKAMLAKLTRANKFSQCSKAIVPVKNNKMSEIYIEFFKRYMKEGYINNNEIANIDPDNYNEFKNINDVYIGDKTQNYINSIPEGSEMYQQVMEFEKEFRKMCRKFLTECCTQIKEGCDLKEN</sequence>
<accession>A0A232EG52</accession>
<dbReference type="AlphaFoldDB" id="A0A232EG52"/>
<dbReference type="Proteomes" id="UP000215335">
    <property type="component" value="Unassembled WGS sequence"/>
</dbReference>
<keyword evidence="1" id="KW-0732">Signal</keyword>
<name>A0A232EG52_9HYME</name>
<evidence type="ECO:0000313" key="2">
    <source>
        <dbReference type="EMBL" id="OXU17314.1"/>
    </source>
</evidence>
<organism evidence="2 3">
    <name type="scientific">Trichomalopsis sarcophagae</name>
    <dbReference type="NCBI Taxonomy" id="543379"/>
    <lineage>
        <taxon>Eukaryota</taxon>
        <taxon>Metazoa</taxon>
        <taxon>Ecdysozoa</taxon>
        <taxon>Arthropoda</taxon>
        <taxon>Hexapoda</taxon>
        <taxon>Insecta</taxon>
        <taxon>Pterygota</taxon>
        <taxon>Neoptera</taxon>
        <taxon>Endopterygota</taxon>
        <taxon>Hymenoptera</taxon>
        <taxon>Apocrita</taxon>
        <taxon>Proctotrupomorpha</taxon>
        <taxon>Chalcidoidea</taxon>
        <taxon>Pteromalidae</taxon>
        <taxon>Pteromalinae</taxon>
        <taxon>Trichomalopsis</taxon>
    </lineage>
</organism>
<comment type="caution">
    <text evidence="2">The sequence shown here is derived from an EMBL/GenBank/DDBJ whole genome shotgun (WGS) entry which is preliminary data.</text>
</comment>
<proteinExistence type="predicted"/>
<feature type="signal peptide" evidence="1">
    <location>
        <begin position="1"/>
        <end position="24"/>
    </location>
</feature>
<keyword evidence="3" id="KW-1185">Reference proteome</keyword>
<gene>
    <name evidence="2" type="ORF">TSAR_002888</name>
</gene>